<dbReference type="Proteomes" id="UP000536179">
    <property type="component" value="Unassembled WGS sequence"/>
</dbReference>
<name>A0A7W5E229_9BACT</name>
<dbReference type="RefSeq" id="WP_184306923.1">
    <property type="nucleotide sequence ID" value="NZ_JACHXU010000018.1"/>
</dbReference>
<sequence length="81" mass="8992">MNKDRSDCWRENPSWNRRDLPTSIRRWRGTPQRITCTSGNLNANADGDKNGGIEASTFITIMYDSLILPASTLIPPASGLV</sequence>
<gene>
    <name evidence="1" type="ORF">FHS27_004606</name>
</gene>
<comment type="caution">
    <text evidence="1">The sequence shown here is derived from an EMBL/GenBank/DDBJ whole genome shotgun (WGS) entry which is preliminary data.</text>
</comment>
<keyword evidence="2" id="KW-1185">Reference proteome</keyword>
<reference evidence="1 2" key="1">
    <citation type="submission" date="2020-08" db="EMBL/GenBank/DDBJ databases">
        <title>Genomic Encyclopedia of Type Strains, Phase III (KMG-III): the genomes of soil and plant-associated and newly described type strains.</title>
        <authorList>
            <person name="Whitman W."/>
        </authorList>
    </citation>
    <scope>NUCLEOTIDE SEQUENCE [LARGE SCALE GENOMIC DNA]</scope>
    <source>
        <strain evidence="1 2">CECT 8075</strain>
    </source>
</reference>
<dbReference type="AlphaFoldDB" id="A0A7W5E229"/>
<dbReference type="EMBL" id="JACHXU010000018">
    <property type="protein sequence ID" value="MBB3208773.1"/>
    <property type="molecule type" value="Genomic_DNA"/>
</dbReference>
<evidence type="ECO:0000313" key="2">
    <source>
        <dbReference type="Proteomes" id="UP000536179"/>
    </source>
</evidence>
<protein>
    <submittedName>
        <fullName evidence="1">Uncharacterized protein</fullName>
    </submittedName>
</protein>
<organism evidence="1 2">
    <name type="scientific">Aporhodopirellula rubra</name>
    <dbReference type="NCBI Taxonomy" id="980271"/>
    <lineage>
        <taxon>Bacteria</taxon>
        <taxon>Pseudomonadati</taxon>
        <taxon>Planctomycetota</taxon>
        <taxon>Planctomycetia</taxon>
        <taxon>Pirellulales</taxon>
        <taxon>Pirellulaceae</taxon>
        <taxon>Aporhodopirellula</taxon>
    </lineage>
</organism>
<proteinExistence type="predicted"/>
<evidence type="ECO:0000313" key="1">
    <source>
        <dbReference type="EMBL" id="MBB3208773.1"/>
    </source>
</evidence>
<accession>A0A7W5E229</accession>